<dbReference type="EMBL" id="BMCT01000001">
    <property type="protein sequence ID" value="GGF56436.1"/>
    <property type="molecule type" value="Genomic_DNA"/>
</dbReference>
<dbReference type="Proteomes" id="UP000606044">
    <property type="component" value="Unassembled WGS sequence"/>
</dbReference>
<evidence type="ECO:0000313" key="1">
    <source>
        <dbReference type="EMBL" id="GGF56436.1"/>
    </source>
</evidence>
<gene>
    <name evidence="1" type="ORF">GCM10007301_15110</name>
</gene>
<protein>
    <submittedName>
        <fullName evidence="1">Uncharacterized protein</fullName>
    </submittedName>
</protein>
<keyword evidence="2" id="KW-1185">Reference proteome</keyword>
<sequence>MAKAATLEARRREMIAALAATPSQSTKRARLGDRLQSVTTEMLRAELRTSRPAKRRAPTSPRT</sequence>
<comment type="caution">
    <text evidence="1">The sequence shown here is derived from an EMBL/GenBank/DDBJ whole genome shotgun (WGS) entry which is preliminary data.</text>
</comment>
<accession>A0A917F6U0</accession>
<name>A0A917F6U0_9HYPH</name>
<reference evidence="1" key="2">
    <citation type="submission" date="2020-09" db="EMBL/GenBank/DDBJ databases">
        <authorList>
            <person name="Sun Q."/>
            <person name="Sedlacek I."/>
        </authorList>
    </citation>
    <scope>NUCLEOTIDE SEQUENCE</scope>
    <source>
        <strain evidence="1">CCM 7897</strain>
    </source>
</reference>
<evidence type="ECO:0000313" key="2">
    <source>
        <dbReference type="Proteomes" id="UP000606044"/>
    </source>
</evidence>
<reference evidence="1" key="1">
    <citation type="journal article" date="2014" name="Int. J. Syst. Evol. Microbiol.">
        <title>Complete genome sequence of Corynebacterium casei LMG S-19264T (=DSM 44701T), isolated from a smear-ripened cheese.</title>
        <authorList>
            <consortium name="US DOE Joint Genome Institute (JGI-PGF)"/>
            <person name="Walter F."/>
            <person name="Albersmeier A."/>
            <person name="Kalinowski J."/>
            <person name="Ruckert C."/>
        </authorList>
    </citation>
    <scope>NUCLEOTIDE SEQUENCE</scope>
    <source>
        <strain evidence="1">CCM 7897</strain>
    </source>
</reference>
<proteinExistence type="predicted"/>
<dbReference type="AlphaFoldDB" id="A0A917F6U0"/>
<organism evidence="1 2">
    <name type="scientific">Azorhizobium oxalatiphilum</name>
    <dbReference type="NCBI Taxonomy" id="980631"/>
    <lineage>
        <taxon>Bacteria</taxon>
        <taxon>Pseudomonadati</taxon>
        <taxon>Pseudomonadota</taxon>
        <taxon>Alphaproteobacteria</taxon>
        <taxon>Hyphomicrobiales</taxon>
        <taxon>Xanthobacteraceae</taxon>
        <taxon>Azorhizobium</taxon>
    </lineage>
</organism>